<protein>
    <recommendedName>
        <fullName evidence="7">Isoprenylcysteine carboxylmethyltransferase family protein</fullName>
    </recommendedName>
</protein>
<keyword evidence="2 5" id="KW-0812">Transmembrane</keyword>
<accession>A0A383DCW0</accession>
<reference evidence="6" key="1">
    <citation type="submission" date="2018-05" db="EMBL/GenBank/DDBJ databases">
        <authorList>
            <person name="Lanie J.A."/>
            <person name="Ng W.-L."/>
            <person name="Kazmierczak K.M."/>
            <person name="Andrzejewski T.M."/>
            <person name="Davidsen T.M."/>
            <person name="Wayne K.J."/>
            <person name="Tettelin H."/>
            <person name="Glass J.I."/>
            <person name="Rusch D."/>
            <person name="Podicherti R."/>
            <person name="Tsui H.-C.T."/>
            <person name="Winkler M.E."/>
        </authorList>
    </citation>
    <scope>NUCLEOTIDE SEQUENCE</scope>
</reference>
<name>A0A383DCW0_9ZZZZ</name>
<dbReference type="PANTHER" id="PTHR43847">
    <property type="entry name" value="BLL3993 PROTEIN"/>
    <property type="match status" value="1"/>
</dbReference>
<feature type="non-terminal residue" evidence="6">
    <location>
        <position position="130"/>
    </location>
</feature>
<organism evidence="6">
    <name type="scientific">marine metagenome</name>
    <dbReference type="NCBI Taxonomy" id="408172"/>
    <lineage>
        <taxon>unclassified sequences</taxon>
        <taxon>metagenomes</taxon>
        <taxon>ecological metagenomes</taxon>
    </lineage>
</organism>
<keyword evidence="4 5" id="KW-0472">Membrane</keyword>
<evidence type="ECO:0000256" key="5">
    <source>
        <dbReference type="SAM" id="Phobius"/>
    </source>
</evidence>
<comment type="subcellular location">
    <subcellularLocation>
        <location evidence="1">Endomembrane system</location>
        <topology evidence="1">Multi-pass membrane protein</topology>
    </subcellularLocation>
</comment>
<feature type="transmembrane region" description="Helical" evidence="5">
    <location>
        <begin position="105"/>
        <end position="129"/>
    </location>
</feature>
<evidence type="ECO:0000256" key="1">
    <source>
        <dbReference type="ARBA" id="ARBA00004127"/>
    </source>
</evidence>
<dbReference type="GO" id="GO:0012505">
    <property type="term" value="C:endomembrane system"/>
    <property type="evidence" value="ECO:0007669"/>
    <property type="project" value="UniProtKB-SubCell"/>
</dbReference>
<dbReference type="PANTHER" id="PTHR43847:SF1">
    <property type="entry name" value="BLL3993 PROTEIN"/>
    <property type="match status" value="1"/>
</dbReference>
<keyword evidence="3 5" id="KW-1133">Transmembrane helix</keyword>
<evidence type="ECO:0008006" key="7">
    <source>
        <dbReference type="Google" id="ProtNLM"/>
    </source>
</evidence>
<dbReference type="Pfam" id="PF04191">
    <property type="entry name" value="PEMT"/>
    <property type="match status" value="1"/>
</dbReference>
<proteinExistence type="predicted"/>
<dbReference type="InterPro" id="IPR007318">
    <property type="entry name" value="Phopholipid_MeTrfase"/>
</dbReference>
<sequence length="130" mass="14570">MSRVTAETNNMSNRTAELPSLKGLSYLVRELRYDEFSRQGLGIALVSVYGWFGQPQPMQYWVGLPIALLGVAVRIYASGYIIKNKELASTGPYAIVRHPLYTGNILLLIGMCLTSGLWWSWLVGVLFLWA</sequence>
<dbReference type="Gene3D" id="1.20.120.1630">
    <property type="match status" value="1"/>
</dbReference>
<dbReference type="EMBL" id="UINC01216255">
    <property type="protein sequence ID" value="SVE42317.1"/>
    <property type="molecule type" value="Genomic_DNA"/>
</dbReference>
<evidence type="ECO:0000256" key="3">
    <source>
        <dbReference type="ARBA" id="ARBA00022989"/>
    </source>
</evidence>
<evidence type="ECO:0000256" key="2">
    <source>
        <dbReference type="ARBA" id="ARBA00022692"/>
    </source>
</evidence>
<gene>
    <name evidence="6" type="ORF">METZ01_LOCUS495171</name>
</gene>
<dbReference type="AlphaFoldDB" id="A0A383DCW0"/>
<dbReference type="InterPro" id="IPR052527">
    <property type="entry name" value="Metal_cation-efflux_comp"/>
</dbReference>
<feature type="transmembrane region" description="Helical" evidence="5">
    <location>
        <begin position="58"/>
        <end position="77"/>
    </location>
</feature>
<evidence type="ECO:0000313" key="6">
    <source>
        <dbReference type="EMBL" id="SVE42317.1"/>
    </source>
</evidence>
<evidence type="ECO:0000256" key="4">
    <source>
        <dbReference type="ARBA" id="ARBA00023136"/>
    </source>
</evidence>